<dbReference type="AlphaFoldDB" id="A0A9W8AIP7"/>
<dbReference type="GO" id="GO:0003723">
    <property type="term" value="F:RNA binding"/>
    <property type="evidence" value="ECO:0007669"/>
    <property type="project" value="UniProtKB-KW"/>
</dbReference>
<dbReference type="GO" id="GO:0005829">
    <property type="term" value="C:cytosol"/>
    <property type="evidence" value="ECO:0007669"/>
    <property type="project" value="TreeGrafter"/>
</dbReference>
<feature type="compositionally biased region" description="Polar residues" evidence="7">
    <location>
        <begin position="758"/>
        <end position="767"/>
    </location>
</feature>
<gene>
    <name evidence="11" type="primary">MAK5_2</name>
    <name evidence="11" type="ORF">IWQ60_000518</name>
</gene>
<feature type="domain" description="DEAD-box RNA helicase Q" evidence="10">
    <location>
        <begin position="239"/>
        <end position="267"/>
    </location>
</feature>
<feature type="short sequence motif" description="Q motif" evidence="6">
    <location>
        <begin position="239"/>
        <end position="267"/>
    </location>
</feature>
<feature type="domain" description="Helicase C-terminal" evidence="9">
    <location>
        <begin position="535"/>
        <end position="679"/>
    </location>
</feature>
<keyword evidence="2 11" id="KW-0378">Hydrolase</keyword>
<evidence type="ECO:0000256" key="6">
    <source>
        <dbReference type="PROSITE-ProRule" id="PRU00552"/>
    </source>
</evidence>
<keyword evidence="5" id="KW-0694">RNA-binding</keyword>
<keyword evidence="1" id="KW-0547">Nucleotide-binding</keyword>
<dbReference type="PROSITE" id="PS51192">
    <property type="entry name" value="HELICASE_ATP_BIND_1"/>
    <property type="match status" value="1"/>
</dbReference>
<dbReference type="PROSITE" id="PS51194">
    <property type="entry name" value="HELICASE_CTER"/>
    <property type="match status" value="1"/>
</dbReference>
<evidence type="ECO:0000256" key="2">
    <source>
        <dbReference type="ARBA" id="ARBA00022801"/>
    </source>
</evidence>
<accession>A0A9W8AIP7</accession>
<dbReference type="EMBL" id="JANBPT010000013">
    <property type="protein sequence ID" value="KAJ1930193.1"/>
    <property type="molecule type" value="Genomic_DNA"/>
</dbReference>
<dbReference type="SMART" id="SM00490">
    <property type="entry name" value="HELICc"/>
    <property type="match status" value="1"/>
</dbReference>
<feature type="region of interest" description="Disordered" evidence="7">
    <location>
        <begin position="810"/>
        <end position="830"/>
    </location>
</feature>
<dbReference type="InterPro" id="IPR027417">
    <property type="entry name" value="P-loop_NTPase"/>
</dbReference>
<name>A0A9W8AIP7_9FUNG</name>
<dbReference type="Gene3D" id="3.40.50.300">
    <property type="entry name" value="P-loop containing nucleotide triphosphate hydrolases"/>
    <property type="match status" value="2"/>
</dbReference>
<dbReference type="InterPro" id="IPR050079">
    <property type="entry name" value="DEAD_box_RNA_helicase"/>
</dbReference>
<dbReference type="EC" id="3.6.4.13" evidence="11"/>
<evidence type="ECO:0000256" key="1">
    <source>
        <dbReference type="ARBA" id="ARBA00022741"/>
    </source>
</evidence>
<keyword evidence="4" id="KW-0067">ATP-binding</keyword>
<feature type="region of interest" description="Disordered" evidence="7">
    <location>
        <begin position="146"/>
        <end position="234"/>
    </location>
</feature>
<dbReference type="GO" id="GO:0003724">
    <property type="term" value="F:RNA helicase activity"/>
    <property type="evidence" value="ECO:0007669"/>
    <property type="project" value="UniProtKB-EC"/>
</dbReference>
<keyword evidence="3 11" id="KW-0347">Helicase</keyword>
<evidence type="ECO:0000259" key="8">
    <source>
        <dbReference type="PROSITE" id="PS51192"/>
    </source>
</evidence>
<evidence type="ECO:0000256" key="7">
    <source>
        <dbReference type="SAM" id="MobiDB-lite"/>
    </source>
</evidence>
<dbReference type="GO" id="GO:0005524">
    <property type="term" value="F:ATP binding"/>
    <property type="evidence" value="ECO:0007669"/>
    <property type="project" value="UniProtKB-KW"/>
</dbReference>
<evidence type="ECO:0000256" key="5">
    <source>
        <dbReference type="ARBA" id="ARBA00022884"/>
    </source>
</evidence>
<comment type="caution">
    <text evidence="11">The sequence shown here is derived from an EMBL/GenBank/DDBJ whole genome shotgun (WGS) entry which is preliminary data.</text>
</comment>
<dbReference type="InterPro" id="IPR011545">
    <property type="entry name" value="DEAD/DEAH_box_helicase_dom"/>
</dbReference>
<dbReference type="Proteomes" id="UP001150569">
    <property type="component" value="Unassembled WGS sequence"/>
</dbReference>
<dbReference type="CDD" id="cd17946">
    <property type="entry name" value="DEADc_DDX24"/>
    <property type="match status" value="1"/>
</dbReference>
<evidence type="ECO:0000259" key="9">
    <source>
        <dbReference type="PROSITE" id="PS51194"/>
    </source>
</evidence>
<evidence type="ECO:0000256" key="3">
    <source>
        <dbReference type="ARBA" id="ARBA00022806"/>
    </source>
</evidence>
<proteinExistence type="predicted"/>
<dbReference type="PANTHER" id="PTHR47959">
    <property type="entry name" value="ATP-DEPENDENT RNA HELICASE RHLE-RELATED"/>
    <property type="match status" value="1"/>
</dbReference>
<dbReference type="SMART" id="SM00487">
    <property type="entry name" value="DEXDc"/>
    <property type="match status" value="1"/>
</dbReference>
<evidence type="ECO:0000259" key="10">
    <source>
        <dbReference type="PROSITE" id="PS51195"/>
    </source>
</evidence>
<dbReference type="InterPro" id="IPR001650">
    <property type="entry name" value="Helicase_C-like"/>
</dbReference>
<evidence type="ECO:0000256" key="4">
    <source>
        <dbReference type="ARBA" id="ARBA00022840"/>
    </source>
</evidence>
<dbReference type="SUPFAM" id="SSF52540">
    <property type="entry name" value="P-loop containing nucleoside triphosphate hydrolases"/>
    <property type="match status" value="1"/>
</dbReference>
<dbReference type="OrthoDB" id="4310724at2759"/>
<feature type="compositionally biased region" description="Basic and acidic residues" evidence="7">
    <location>
        <begin position="216"/>
        <end position="227"/>
    </location>
</feature>
<dbReference type="InterPro" id="IPR014014">
    <property type="entry name" value="RNA_helicase_DEAD_Q_motif"/>
</dbReference>
<feature type="region of interest" description="Disordered" evidence="7">
    <location>
        <begin position="723"/>
        <end position="767"/>
    </location>
</feature>
<feature type="region of interest" description="Disordered" evidence="7">
    <location>
        <begin position="108"/>
        <end position="128"/>
    </location>
</feature>
<reference evidence="11" key="1">
    <citation type="submission" date="2022-07" db="EMBL/GenBank/DDBJ databases">
        <title>Phylogenomic reconstructions and comparative analyses of Kickxellomycotina fungi.</title>
        <authorList>
            <person name="Reynolds N.K."/>
            <person name="Stajich J.E."/>
            <person name="Barry K."/>
            <person name="Grigoriev I.V."/>
            <person name="Crous P."/>
            <person name="Smith M.E."/>
        </authorList>
    </citation>
    <scope>NUCLEOTIDE SEQUENCE</scope>
    <source>
        <strain evidence="11">RSA 861</strain>
    </source>
</reference>
<dbReference type="Pfam" id="PF00270">
    <property type="entry name" value="DEAD"/>
    <property type="match status" value="1"/>
</dbReference>
<dbReference type="PANTHER" id="PTHR47959:SF24">
    <property type="entry name" value="ATP-DEPENDENT RNA HELICASE"/>
    <property type="match status" value="1"/>
</dbReference>
<dbReference type="InterPro" id="IPR014001">
    <property type="entry name" value="Helicase_ATP-bd"/>
</dbReference>
<evidence type="ECO:0000313" key="11">
    <source>
        <dbReference type="EMBL" id="KAJ1930193.1"/>
    </source>
</evidence>
<dbReference type="CDD" id="cd18787">
    <property type="entry name" value="SF2_C_DEAD"/>
    <property type="match status" value="1"/>
</dbReference>
<feature type="compositionally biased region" description="Acidic residues" evidence="7">
    <location>
        <begin position="730"/>
        <end position="739"/>
    </location>
</feature>
<feature type="compositionally biased region" description="Basic residues" evidence="7">
    <location>
        <begin position="32"/>
        <end position="41"/>
    </location>
</feature>
<keyword evidence="12" id="KW-1185">Reference proteome</keyword>
<sequence>MWEVTDLNAAASGHAATQASKAKRALPSAISKRNKKRKQGIRVKSPASAETVEVLGGNMDDWGWSEVKCPESMLVSDSMSGFLCLEELDGVDCEIQGDEKIGKSIRFKRKGSTKSATTAKKANPKAPLSLEETRKFISVDDFEEDAEYAPNPEADSKAANGETGSEPVPSKRPGKSISSAGPQITDIESPFEAGVESTPPPRRAADTQLATTAEPHNSDGDQAKEVAEPVDSIPDCDTSAWEALGVSAPLLKALGAQGFSEPTEIQALTLTPALQGRDVVGAAETGSGKTVAFGLPMLEHYVQHRSADQSVLLGLILTPTRELAVQVNEHLTRLALFTGASIATVVGGMSVQKQRRILARHPDFIVATPGRLWELVTEDPTLENRLRNVKFLAIDEADRLLEPGHFAEVANILRLVNGKEVNTVTNYDADGNLVESSSATKGKGKQGVRRQTFVFSATLTKELRFRHTKQSLLDERASKDQSEPNRGPPALQDLLDRVDFRDAKPCIVDVTQADGMARRLVEAKINCMTLDKDFYLFYFIKRYPGRTLVFVNSIDAIRRLLPILQLLQVPAYGLHSHMQQRARLKNVDRFKANHRAVLVASDVAARGLDIPLVEHVIHYQVPRAADIYIHRSGRTARGKTDGLSLMMLSPEEMRTYKKLCTLLKKDDIDDFPVEHGVLTGIRERVSLARKINGADHKYKKEQFEEDWFRRGAEEIGLELDADFHHKGGKDDEDDDDEWYAEGSTRKGKKTQKQKDHASGSNGPSDRQITAWKKELELLLVKPILPRGASSKFLTSGRSFGLADSLLDTGGSSNRLLPGSKKTRAIQDACS</sequence>
<feature type="region of interest" description="Disordered" evidence="7">
    <location>
        <begin position="13"/>
        <end position="45"/>
    </location>
</feature>
<protein>
    <submittedName>
        <fullName evidence="11">ATP-dependent RNA helicase</fullName>
        <ecNumber evidence="11">3.6.4.13</ecNumber>
    </submittedName>
</protein>
<dbReference type="PROSITE" id="PS51195">
    <property type="entry name" value="Q_MOTIF"/>
    <property type="match status" value="1"/>
</dbReference>
<dbReference type="Pfam" id="PF00271">
    <property type="entry name" value="Helicase_C"/>
    <property type="match status" value="1"/>
</dbReference>
<feature type="domain" description="Helicase ATP-binding" evidence="8">
    <location>
        <begin position="270"/>
        <end position="477"/>
    </location>
</feature>
<evidence type="ECO:0000313" key="12">
    <source>
        <dbReference type="Proteomes" id="UP001150569"/>
    </source>
</evidence>
<organism evidence="11 12">
    <name type="scientific">Tieghemiomyces parasiticus</name>
    <dbReference type="NCBI Taxonomy" id="78921"/>
    <lineage>
        <taxon>Eukaryota</taxon>
        <taxon>Fungi</taxon>
        <taxon>Fungi incertae sedis</taxon>
        <taxon>Zoopagomycota</taxon>
        <taxon>Kickxellomycotina</taxon>
        <taxon>Dimargaritomycetes</taxon>
        <taxon>Dimargaritales</taxon>
        <taxon>Dimargaritaceae</taxon>
        <taxon>Tieghemiomyces</taxon>
    </lineage>
</organism>
<dbReference type="GO" id="GO:0016787">
    <property type="term" value="F:hydrolase activity"/>
    <property type="evidence" value="ECO:0007669"/>
    <property type="project" value="UniProtKB-KW"/>
</dbReference>